<feature type="domain" description="GGDEF" evidence="1">
    <location>
        <begin position="1"/>
        <end position="166"/>
    </location>
</feature>
<dbReference type="OrthoDB" id="6259535at2"/>
<keyword evidence="5" id="KW-1185">Reference proteome</keyword>
<name>A0A1E5IVX5_SHECO</name>
<dbReference type="SMART" id="SM00267">
    <property type="entry name" value="GGDEF"/>
    <property type="match status" value="1"/>
</dbReference>
<dbReference type="SUPFAM" id="SSF55073">
    <property type="entry name" value="Nucleotide cyclase"/>
    <property type="match status" value="1"/>
</dbReference>
<sequence>MIYSFRNSGFRDPETGVYNQTYFMEVFNREWHRHIRDNQSLALLYLCPHIHETVKQPHLLELFMKQVQEAILRTTDMVARLNQDNFALGLFNIDEVGTQTVIARIEQKIEEFNLEYRRKHASHIDYELAACVCQPVNELNIENLFEDVKLLSSELELLKDKHVQVRSLTLQ</sequence>
<dbReference type="Pfam" id="PF00990">
    <property type="entry name" value="GGDEF"/>
    <property type="match status" value="1"/>
</dbReference>
<protein>
    <submittedName>
        <fullName evidence="3">Deoxycytidylate deaminase</fullName>
    </submittedName>
    <submittedName>
        <fullName evidence="2">Diguanylate cyclase</fullName>
    </submittedName>
</protein>
<accession>A0A1E5IVX5</accession>
<reference evidence="2 5" key="2">
    <citation type="submission" date="2021-05" db="EMBL/GenBank/DDBJ databases">
        <title>Molecular characterization for Shewanella algae harboring chromosomal blaOXA-55-like strains isolated from clinical and environment sample.</title>
        <authorList>
            <person name="Ohama Y."/>
            <person name="Aoki K."/>
            <person name="Harada S."/>
            <person name="Moriya K."/>
            <person name="Ishii Y."/>
            <person name="Tateda K."/>
        </authorList>
    </citation>
    <scope>NUCLEOTIDE SEQUENCE [LARGE SCALE GENOMIC DNA]</scope>
    <source>
        <strain evidence="2 5">MBTL60-118</strain>
    </source>
</reference>
<gene>
    <name evidence="3" type="ORF">BEL05_07785</name>
    <name evidence="2" type="ORF">TUM3794_05200</name>
</gene>
<dbReference type="Proteomes" id="UP000773469">
    <property type="component" value="Unassembled WGS sequence"/>
</dbReference>
<evidence type="ECO:0000313" key="5">
    <source>
        <dbReference type="Proteomes" id="UP000773469"/>
    </source>
</evidence>
<dbReference type="EMBL" id="BPEU01000003">
    <property type="protein sequence ID" value="GIU36278.1"/>
    <property type="molecule type" value="Genomic_DNA"/>
</dbReference>
<dbReference type="Proteomes" id="UP000095230">
    <property type="component" value="Unassembled WGS sequence"/>
</dbReference>
<comment type="caution">
    <text evidence="3">The sequence shown here is derived from an EMBL/GenBank/DDBJ whole genome shotgun (WGS) entry which is preliminary data.</text>
</comment>
<evidence type="ECO:0000313" key="3">
    <source>
        <dbReference type="EMBL" id="OEG74685.1"/>
    </source>
</evidence>
<evidence type="ECO:0000313" key="4">
    <source>
        <dbReference type="Proteomes" id="UP000095230"/>
    </source>
</evidence>
<dbReference type="AlphaFoldDB" id="A0A1E5IVX5"/>
<dbReference type="InterPro" id="IPR029787">
    <property type="entry name" value="Nucleotide_cyclase"/>
</dbReference>
<evidence type="ECO:0000259" key="1">
    <source>
        <dbReference type="SMART" id="SM00267"/>
    </source>
</evidence>
<dbReference type="InterPro" id="IPR043128">
    <property type="entry name" value="Rev_trsase/Diguanyl_cyclase"/>
</dbReference>
<proteinExistence type="predicted"/>
<dbReference type="InterPro" id="IPR000160">
    <property type="entry name" value="GGDEF_dom"/>
</dbReference>
<dbReference type="Gene3D" id="3.30.70.270">
    <property type="match status" value="1"/>
</dbReference>
<dbReference type="STRING" id="23.BEL05_07785"/>
<organism evidence="3 4">
    <name type="scientific">Shewanella colwelliana</name>
    <name type="common">Alteromonas colwelliana</name>
    <dbReference type="NCBI Taxonomy" id="23"/>
    <lineage>
        <taxon>Bacteria</taxon>
        <taxon>Pseudomonadati</taxon>
        <taxon>Pseudomonadota</taxon>
        <taxon>Gammaproteobacteria</taxon>
        <taxon>Alteromonadales</taxon>
        <taxon>Shewanellaceae</taxon>
        <taxon>Shewanella</taxon>
    </lineage>
</organism>
<reference evidence="3 4" key="1">
    <citation type="submission" date="2016-07" db="EMBL/GenBank/DDBJ databases">
        <title>Whole-genome of two Shewanella species isolated from a digestive organ of sea cucumber Apostichopus japonicus Selenka 1867.</title>
        <authorList>
            <person name="Hong H.-H."/>
            <person name="Choi H."/>
            <person name="Cheon S."/>
            <person name="Oh J.-S."/>
            <person name="Lee H.-G."/>
            <person name="Park C."/>
        </authorList>
    </citation>
    <scope>NUCLEOTIDE SEQUENCE [LARGE SCALE GENOMIC DNA]</scope>
    <source>
        <strain evidence="3 4">CSB03KR</strain>
    </source>
</reference>
<evidence type="ECO:0000313" key="2">
    <source>
        <dbReference type="EMBL" id="GIU36278.1"/>
    </source>
</evidence>
<dbReference type="EMBL" id="MCBT01000016">
    <property type="protein sequence ID" value="OEG74685.1"/>
    <property type="molecule type" value="Genomic_DNA"/>
</dbReference>
<dbReference type="RefSeq" id="WP_028765542.1">
    <property type="nucleotide sequence ID" value="NZ_BPEU01000003.1"/>
</dbReference>